<dbReference type="Proteomes" id="UP000199019">
    <property type="component" value="Unassembled WGS sequence"/>
</dbReference>
<dbReference type="OrthoDB" id="3782133at2"/>
<protein>
    <submittedName>
        <fullName evidence="1">Uncharacterized nucleotidyltransferase</fullName>
    </submittedName>
</protein>
<proteinExistence type="predicted"/>
<accession>A0A1H9RJC1</accession>
<keyword evidence="2" id="KW-1185">Reference proteome</keyword>
<dbReference type="AlphaFoldDB" id="A0A1H9RJC1"/>
<dbReference type="STRING" id="587636.SAMN05216199_1012"/>
<keyword evidence="1" id="KW-0808">Transferase</keyword>
<evidence type="ECO:0000313" key="2">
    <source>
        <dbReference type="Proteomes" id="UP000199019"/>
    </source>
</evidence>
<dbReference type="RefSeq" id="WP_091755836.1">
    <property type="nucleotide sequence ID" value="NZ_FOHB01000001.1"/>
</dbReference>
<dbReference type="EMBL" id="FOHB01000001">
    <property type="protein sequence ID" value="SER72941.1"/>
    <property type="molecule type" value="Genomic_DNA"/>
</dbReference>
<name>A0A1H9RJC1_9MICO</name>
<gene>
    <name evidence="1" type="ORF">SAMN05216199_1012</name>
</gene>
<dbReference type="Gene3D" id="3.30.460.40">
    <property type="match status" value="1"/>
</dbReference>
<evidence type="ECO:0000313" key="1">
    <source>
        <dbReference type="EMBL" id="SER72941.1"/>
    </source>
</evidence>
<organism evidence="1 2">
    <name type="scientific">Pedococcus cremeus</name>
    <dbReference type="NCBI Taxonomy" id="587636"/>
    <lineage>
        <taxon>Bacteria</taxon>
        <taxon>Bacillati</taxon>
        <taxon>Actinomycetota</taxon>
        <taxon>Actinomycetes</taxon>
        <taxon>Micrococcales</taxon>
        <taxon>Intrasporangiaceae</taxon>
        <taxon>Pedococcus</taxon>
    </lineage>
</organism>
<sequence>MGRDWSSLAETAELRMSEAVPLAHALVARLAELEDVRILFIKGPTAVALGARPPRPSTDVDVLCEAGGLEKLGPALERCGWRKRVAKSSVHELEHASKYLFEHSVHYIHDEWPCDLDIHFNFPGFLAPDEVVFEELWRRRTTVEVANWPVPCADLLGQAAIVSLHSLRDPDLGDGRTDLDHAAQALREHGQETVGGIAALAAATGSSETLRPLLADLGAPAVSSPPSDPELLRRWQVRSKGDRAPTTSWLIELRHTSWRKKPQLIRRGLFLSTDELYSVHVGLPPTRRNTAELQMRRWWRAMRHLRRGIAAAIRSDGPAQ</sequence>
<dbReference type="GO" id="GO:0016740">
    <property type="term" value="F:transferase activity"/>
    <property type="evidence" value="ECO:0007669"/>
    <property type="project" value="UniProtKB-KW"/>
</dbReference>
<reference evidence="2" key="1">
    <citation type="submission" date="2016-10" db="EMBL/GenBank/DDBJ databases">
        <authorList>
            <person name="Varghese N."/>
            <person name="Submissions S."/>
        </authorList>
    </citation>
    <scope>NUCLEOTIDE SEQUENCE [LARGE SCALE GENOMIC DNA]</scope>
    <source>
        <strain evidence="2">CGMCC 1.6963</strain>
    </source>
</reference>